<dbReference type="InterPro" id="IPR046893">
    <property type="entry name" value="MSSS"/>
</dbReference>
<dbReference type="SMART" id="SM00463">
    <property type="entry name" value="SMR"/>
    <property type="match status" value="1"/>
</dbReference>
<evidence type="ECO:0000313" key="9">
    <source>
        <dbReference type="EMBL" id="EGQ80350.1"/>
    </source>
</evidence>
<name>F9EL22_9FUSO</name>
<evidence type="ECO:0000256" key="1">
    <source>
        <dbReference type="ARBA" id="ARBA00022730"/>
    </source>
</evidence>
<keyword evidence="1" id="KW-0699">rRNA-binding</keyword>
<feature type="coiled-coil region" evidence="7">
    <location>
        <begin position="532"/>
        <end position="640"/>
    </location>
</feature>
<dbReference type="InterPro" id="IPR000432">
    <property type="entry name" value="DNA_mismatch_repair_MutS_C"/>
</dbReference>
<dbReference type="PROSITE" id="PS50828">
    <property type="entry name" value="SMR"/>
    <property type="match status" value="1"/>
</dbReference>
<evidence type="ECO:0000259" key="8">
    <source>
        <dbReference type="PROSITE" id="PS50828"/>
    </source>
</evidence>
<dbReference type="GO" id="GO:0140664">
    <property type="term" value="F:ATP-dependent DNA damage sensor activity"/>
    <property type="evidence" value="ECO:0007669"/>
    <property type="project" value="InterPro"/>
</dbReference>
<keyword evidence="7" id="KW-0175">Coiled coil</keyword>
<dbReference type="GO" id="GO:0004519">
    <property type="term" value="F:endonuclease activity"/>
    <property type="evidence" value="ECO:0007669"/>
    <property type="project" value="UniProtKB-KW"/>
</dbReference>
<gene>
    <name evidence="9" type="primary">mutS</name>
    <name evidence="9" type="ORF">HMPREF9094_0626</name>
</gene>
<dbReference type="AlphaFoldDB" id="F9EL22"/>
<sequence>NAIHLFYIIIYKINNVGVVMNKHSFNVLEFDKLKELILANIVIDDNREVIENLVPYKDLSVLNNELKTVKDFMDLLSFDGGFEAIGLRNINSLMEKIKLIGTYLEVEELWDINVNLRTVRIFKLRLDELGKYKQLRETIGNIPNLRLIEDVINKTINPEKEIKDDASLDLRDIRLHKKTLNMNIKRKFEELFEEPSLSNAFQERIITERDGRMVTPVKYDFKGLIKGIEHDRSSSGQTVFIEPLSIVSLNNKMRELETKEKEEIRKILLRIAELLRNNKDDILTIGEKVMYLDILNAKSIYANENRCEIPTVSNREILSLEKARHPFIDKDKVVPLTFEIGKDYDILLITGPNTGGKTVALKTAGLLTLMALSGIPIPASENSKIGFFEGVFADIGDEQSIEQSLSSFSAHLKNVKEILEAVTKNSLVLLDELGSGTDPIEGAAFAMAVIDYLNEKKCKSFITTHYSQVKAYGYNEEGIETASMEFNTDTLSPTYRLLVGIPGESNALTIAQRMGLPESIISKAREYISEDNKKVEKMIENIKTKSQELDEMRERFARLQEEARLDRERAKQETLIIEKQKNEIIKSAYEEAEKMMNEMRAKASALVEKIQHEEKNKEDAKQIQKNLNMLSTALREEKNKTVEVVKKIKTKINFKVGDRVFVKSINQFANILKINTSKESAMVQAGILKLEVPFDEIKIVEEKKEKVYNMNTHKKTPVRSEIDLRGKMVDEAVYELETYLDRATLNGYTEVYVIHGKGTGALREGILKYLKTCKYVKEYRIGGHGEGGLGCTVVTLK</sequence>
<keyword evidence="10" id="KW-1185">Reference proteome</keyword>
<dbReference type="Pfam" id="PF01713">
    <property type="entry name" value="Smr"/>
    <property type="match status" value="1"/>
</dbReference>
<dbReference type="HOGENOM" id="CLU_011252_2_1_0"/>
<dbReference type="GO" id="GO:0006298">
    <property type="term" value="P:mismatch repair"/>
    <property type="evidence" value="ECO:0007669"/>
    <property type="project" value="InterPro"/>
</dbReference>
<dbReference type="GO" id="GO:0019843">
    <property type="term" value="F:rRNA binding"/>
    <property type="evidence" value="ECO:0007669"/>
    <property type="project" value="UniProtKB-KW"/>
</dbReference>
<keyword evidence="5" id="KW-0694">RNA-binding</keyword>
<dbReference type="InterPro" id="IPR002625">
    <property type="entry name" value="Smr_dom"/>
</dbReference>
<dbReference type="HAMAP" id="MF_00092">
    <property type="entry name" value="MutS2"/>
    <property type="match status" value="1"/>
</dbReference>
<dbReference type="Proteomes" id="UP000005392">
    <property type="component" value="Unassembled WGS sequence"/>
</dbReference>
<dbReference type="PATRIC" id="fig|997347.4.peg.583"/>
<dbReference type="STRING" id="76859.RN98_01825"/>
<dbReference type="GO" id="GO:0030983">
    <property type="term" value="F:mismatched DNA binding"/>
    <property type="evidence" value="ECO:0007669"/>
    <property type="project" value="InterPro"/>
</dbReference>
<dbReference type="InterPro" id="IPR045076">
    <property type="entry name" value="MutS"/>
</dbReference>
<dbReference type="EMBL" id="AFQD01000096">
    <property type="protein sequence ID" value="EGQ80350.1"/>
    <property type="molecule type" value="Genomic_DNA"/>
</dbReference>
<dbReference type="GO" id="GO:0005524">
    <property type="term" value="F:ATP binding"/>
    <property type="evidence" value="ECO:0007669"/>
    <property type="project" value="UniProtKB-KW"/>
</dbReference>
<evidence type="ECO:0000313" key="10">
    <source>
        <dbReference type="Proteomes" id="UP000005392"/>
    </source>
</evidence>
<reference evidence="9 10" key="1">
    <citation type="submission" date="2011-05" db="EMBL/GenBank/DDBJ databases">
        <authorList>
            <person name="Muzny D."/>
            <person name="Qin X."/>
            <person name="Deng J."/>
            <person name="Jiang H."/>
            <person name="Liu Y."/>
            <person name="Qu J."/>
            <person name="Song X.-Z."/>
            <person name="Zhang L."/>
            <person name="Thornton R."/>
            <person name="Coyle M."/>
            <person name="Francisco L."/>
            <person name="Jackson L."/>
            <person name="Javaid M."/>
            <person name="Korchina V."/>
            <person name="Kovar C."/>
            <person name="Mata R."/>
            <person name="Mathew T."/>
            <person name="Ngo R."/>
            <person name="Nguyen L."/>
            <person name="Nguyen N."/>
            <person name="Okwuonu G."/>
            <person name="Ongeri F."/>
            <person name="Pham C."/>
            <person name="Simmons D."/>
            <person name="Wilczek-Boney K."/>
            <person name="Hale W."/>
            <person name="Jakkamsetti A."/>
            <person name="Pham P."/>
            <person name="Ruth R."/>
            <person name="San Lucas F."/>
            <person name="Warren J."/>
            <person name="Zhang J."/>
            <person name="Zhao Z."/>
            <person name="Zhou C."/>
            <person name="Zhu D."/>
            <person name="Lee S."/>
            <person name="Bess C."/>
            <person name="Blankenburg K."/>
            <person name="Forbes L."/>
            <person name="Fu Q."/>
            <person name="Gubbala S."/>
            <person name="Hirani K."/>
            <person name="Jayaseelan J.C."/>
            <person name="Lara F."/>
            <person name="Munidasa M."/>
            <person name="Palculict T."/>
            <person name="Patil S."/>
            <person name="Pu L.-L."/>
            <person name="Saada N."/>
            <person name="Tang L."/>
            <person name="Weissenberger G."/>
            <person name="Zhu Y."/>
            <person name="Hemphill L."/>
            <person name="Shang Y."/>
            <person name="Youmans B."/>
            <person name="Ayvaz T."/>
            <person name="Ross M."/>
            <person name="Santibanez J."/>
            <person name="Aqrawi P."/>
            <person name="Gross S."/>
            <person name="Joshi V."/>
            <person name="Fowler G."/>
            <person name="Nazareth L."/>
            <person name="Reid J."/>
            <person name="Worley K."/>
            <person name="Petrosino J."/>
            <person name="Highlander S."/>
            <person name="Gibbs R."/>
        </authorList>
    </citation>
    <scope>NUCLEOTIDE SEQUENCE [LARGE SCALE GENOMIC DNA]</scope>
    <source>
        <strain evidence="9 10">ATCC 51191</strain>
    </source>
</reference>
<dbReference type="NCBIfam" id="TIGR01069">
    <property type="entry name" value="mutS2"/>
    <property type="match status" value="1"/>
</dbReference>
<accession>F9EL22</accession>
<dbReference type="SUPFAM" id="SSF52540">
    <property type="entry name" value="P-loop containing nucleoside triphosphate hydrolases"/>
    <property type="match status" value="1"/>
</dbReference>
<dbReference type="InterPro" id="IPR036063">
    <property type="entry name" value="Smr_dom_sf"/>
</dbReference>
<dbReference type="GO" id="GO:0016887">
    <property type="term" value="F:ATP hydrolysis activity"/>
    <property type="evidence" value="ECO:0007669"/>
    <property type="project" value="InterPro"/>
</dbReference>
<feature type="non-terminal residue" evidence="9">
    <location>
        <position position="1"/>
    </location>
</feature>
<keyword evidence="2" id="KW-0547">Nucleotide-binding</keyword>
<proteinExistence type="inferred from homology"/>
<dbReference type="PANTHER" id="PTHR48466:SF2">
    <property type="entry name" value="OS10G0509000 PROTEIN"/>
    <property type="match status" value="1"/>
</dbReference>
<dbReference type="InterPro" id="IPR036187">
    <property type="entry name" value="DNA_mismatch_repair_MutS_sf"/>
</dbReference>
<dbReference type="InterPro" id="IPR005747">
    <property type="entry name" value="MutS2"/>
</dbReference>
<dbReference type="PIRSF" id="PIRSF005814">
    <property type="entry name" value="MutS_YshD"/>
    <property type="match status" value="1"/>
</dbReference>
<dbReference type="Gene3D" id="3.40.50.300">
    <property type="entry name" value="P-loop containing nucleotide triphosphate hydrolases"/>
    <property type="match status" value="1"/>
</dbReference>
<dbReference type="SUPFAM" id="SSF160443">
    <property type="entry name" value="SMR domain-like"/>
    <property type="match status" value="1"/>
</dbReference>
<evidence type="ECO:0000256" key="3">
    <source>
        <dbReference type="ARBA" id="ARBA00022801"/>
    </source>
</evidence>
<organism evidence="9 10">
    <name type="scientific">Fusobacterium animalis ATCC 51191</name>
    <dbReference type="NCBI Taxonomy" id="997347"/>
    <lineage>
        <taxon>Bacteria</taxon>
        <taxon>Fusobacteriati</taxon>
        <taxon>Fusobacteriota</taxon>
        <taxon>Fusobacteriia</taxon>
        <taxon>Fusobacteriales</taxon>
        <taxon>Fusobacteriaceae</taxon>
        <taxon>Fusobacterium</taxon>
    </lineage>
</organism>
<dbReference type="Pfam" id="PF00488">
    <property type="entry name" value="MutS_V"/>
    <property type="match status" value="1"/>
</dbReference>
<keyword evidence="4" id="KW-0067">ATP-binding</keyword>
<evidence type="ECO:0000256" key="6">
    <source>
        <dbReference type="ARBA" id="ARBA00023125"/>
    </source>
</evidence>
<protein>
    <submittedName>
        <fullName evidence="9">DNA mismatch repair protein MutS</fullName>
    </submittedName>
</protein>
<dbReference type="InterPro" id="IPR007696">
    <property type="entry name" value="DNA_mismatch_repair_MutS_core"/>
</dbReference>
<dbReference type="Pfam" id="PF20297">
    <property type="entry name" value="MSSS"/>
    <property type="match status" value="1"/>
</dbReference>
<comment type="caution">
    <text evidence="9">The sequence shown here is derived from an EMBL/GenBank/DDBJ whole genome shotgun (WGS) entry which is preliminary data.</text>
</comment>
<dbReference type="SMART" id="SM00533">
    <property type="entry name" value="MUTSd"/>
    <property type="match status" value="1"/>
</dbReference>
<dbReference type="PROSITE" id="PS00486">
    <property type="entry name" value="DNA_MISMATCH_REPAIR_2"/>
    <property type="match status" value="1"/>
</dbReference>
<dbReference type="InterPro" id="IPR027417">
    <property type="entry name" value="P-loop_NTPase"/>
</dbReference>
<keyword evidence="6" id="KW-0238">DNA-binding</keyword>
<keyword evidence="3" id="KW-0378">Hydrolase</keyword>
<dbReference type="SUPFAM" id="SSF48334">
    <property type="entry name" value="DNA repair protein MutS, domain III"/>
    <property type="match status" value="1"/>
</dbReference>
<feature type="domain" description="Smr" evidence="8">
    <location>
        <begin position="722"/>
        <end position="797"/>
    </location>
</feature>
<dbReference type="GO" id="GO:0045910">
    <property type="term" value="P:negative regulation of DNA recombination"/>
    <property type="evidence" value="ECO:0007669"/>
    <property type="project" value="InterPro"/>
</dbReference>
<evidence type="ECO:0000256" key="4">
    <source>
        <dbReference type="ARBA" id="ARBA00022840"/>
    </source>
</evidence>
<dbReference type="SMART" id="SM00534">
    <property type="entry name" value="MUTSac"/>
    <property type="match status" value="1"/>
</dbReference>
<evidence type="ECO:0000256" key="5">
    <source>
        <dbReference type="ARBA" id="ARBA00022884"/>
    </source>
</evidence>
<evidence type="ECO:0000256" key="7">
    <source>
        <dbReference type="SAM" id="Coils"/>
    </source>
</evidence>
<dbReference type="Gene3D" id="3.30.1370.110">
    <property type="match status" value="1"/>
</dbReference>
<evidence type="ECO:0000256" key="2">
    <source>
        <dbReference type="ARBA" id="ARBA00022741"/>
    </source>
</evidence>
<dbReference type="CDD" id="cd03280">
    <property type="entry name" value="ABC_MutS2"/>
    <property type="match status" value="1"/>
</dbReference>
<dbReference type="FunFam" id="3.40.50.300:FF:000830">
    <property type="entry name" value="Endonuclease MutS2"/>
    <property type="match status" value="1"/>
</dbReference>
<dbReference type="PANTHER" id="PTHR48466">
    <property type="entry name" value="OS10G0509000 PROTEIN-RELATED"/>
    <property type="match status" value="1"/>
</dbReference>